<name>A0AA46Z3W3_VIBPH</name>
<organism evidence="2 3">
    <name type="scientific">Vibrio parahaemolyticus</name>
    <dbReference type="NCBI Taxonomy" id="670"/>
    <lineage>
        <taxon>Bacteria</taxon>
        <taxon>Pseudomonadati</taxon>
        <taxon>Pseudomonadota</taxon>
        <taxon>Gammaproteobacteria</taxon>
        <taxon>Vibrionales</taxon>
        <taxon>Vibrionaceae</taxon>
        <taxon>Vibrio</taxon>
    </lineage>
</organism>
<evidence type="ECO:0000256" key="1">
    <source>
        <dbReference type="SAM" id="MobiDB-lite"/>
    </source>
</evidence>
<feature type="compositionally biased region" description="Polar residues" evidence="1">
    <location>
        <begin position="280"/>
        <end position="297"/>
    </location>
</feature>
<evidence type="ECO:0000313" key="2">
    <source>
        <dbReference type="EMBL" id="UYV28901.1"/>
    </source>
</evidence>
<gene>
    <name evidence="2" type="ORF">M5598_16930</name>
</gene>
<dbReference type="InterPro" id="IPR009228">
    <property type="entry name" value="Capsid_scaffold_GpO"/>
</dbReference>
<feature type="region of interest" description="Disordered" evidence="1">
    <location>
        <begin position="184"/>
        <end position="203"/>
    </location>
</feature>
<sequence>MAKTSDWKIVATEGATVDKRTITATWIKDMAETYSHDLTTALIWPEHYKGDTPWGPYEGKNWGIVEELKAEKRAGKYRLLAKITPNSYLLAANKDGQKLFTSIEPDPDYCGTGRCYLRGLGVTDKPASTGCTRLKFSDQSGGEVEREVSELEELDFSECQPKDNPLSNFFSALANLALHGELPTASQPIESTPNEDDEPMNPEQFNQMMTKLNGIETKQVALEEQQKQFSEKLNQGEEQTPTVEPEISPVKAETQNISAEQFNQLMTKVDGLVDKQDQLGNQFNELKQEAPSQNLGQGDTGEETKSMKVV</sequence>
<accession>A0AA46Z3W3</accession>
<evidence type="ECO:0000313" key="3">
    <source>
        <dbReference type="Proteomes" id="UP001163036"/>
    </source>
</evidence>
<reference evidence="2" key="1">
    <citation type="submission" date="2022-05" db="EMBL/GenBank/DDBJ databases">
        <title>Megaplasmid of Vibrio parahaemolyticus.</title>
        <authorList>
            <person name="Strauch E."/>
            <person name="Borowiak M."/>
        </authorList>
    </citation>
    <scope>NUCLEOTIDE SEQUENCE</scope>
    <source>
        <strain evidence="2">16-VB00198</strain>
    </source>
</reference>
<feature type="region of interest" description="Disordered" evidence="1">
    <location>
        <begin position="280"/>
        <end position="310"/>
    </location>
</feature>
<dbReference type="EMBL" id="CP097356">
    <property type="protein sequence ID" value="UYV28901.1"/>
    <property type="molecule type" value="Genomic_DNA"/>
</dbReference>
<dbReference type="Pfam" id="PF05929">
    <property type="entry name" value="Phage_GPO"/>
    <property type="match status" value="1"/>
</dbReference>
<dbReference type="RefSeq" id="WP_228086438.1">
    <property type="nucleotide sequence ID" value="NZ_CP097356.1"/>
</dbReference>
<dbReference type="Proteomes" id="UP001163036">
    <property type="component" value="Chromosome 2"/>
</dbReference>
<protein>
    <submittedName>
        <fullName evidence="2">GPO family capsid scaffolding protein</fullName>
    </submittedName>
</protein>
<proteinExistence type="predicted"/>
<dbReference type="AlphaFoldDB" id="A0AA46Z3W3"/>